<dbReference type="PANTHER" id="PTHR31672:SF13">
    <property type="entry name" value="F-BOX PROTEIN CPR30-LIKE"/>
    <property type="match status" value="1"/>
</dbReference>
<dbReference type="InterPro" id="IPR006527">
    <property type="entry name" value="F-box-assoc_dom_typ1"/>
</dbReference>
<organism evidence="2 3">
    <name type="scientific">Linum tenue</name>
    <dbReference type="NCBI Taxonomy" id="586396"/>
    <lineage>
        <taxon>Eukaryota</taxon>
        <taxon>Viridiplantae</taxon>
        <taxon>Streptophyta</taxon>
        <taxon>Embryophyta</taxon>
        <taxon>Tracheophyta</taxon>
        <taxon>Spermatophyta</taxon>
        <taxon>Magnoliopsida</taxon>
        <taxon>eudicotyledons</taxon>
        <taxon>Gunneridae</taxon>
        <taxon>Pentapetalae</taxon>
        <taxon>rosids</taxon>
        <taxon>fabids</taxon>
        <taxon>Malpighiales</taxon>
        <taxon>Linaceae</taxon>
        <taxon>Linum</taxon>
    </lineage>
</organism>
<reference evidence="2" key="1">
    <citation type="submission" date="2022-08" db="EMBL/GenBank/DDBJ databases">
        <authorList>
            <person name="Gutierrez-Valencia J."/>
        </authorList>
    </citation>
    <scope>NUCLEOTIDE SEQUENCE</scope>
</reference>
<protein>
    <recommendedName>
        <fullName evidence="1">F-box domain-containing protein</fullName>
    </recommendedName>
</protein>
<dbReference type="InterPro" id="IPR050796">
    <property type="entry name" value="SCF_F-box_component"/>
</dbReference>
<dbReference type="NCBIfam" id="TIGR01640">
    <property type="entry name" value="F_box_assoc_1"/>
    <property type="match status" value="1"/>
</dbReference>
<dbReference type="AlphaFoldDB" id="A0AAV0LCE3"/>
<dbReference type="CDD" id="cd22157">
    <property type="entry name" value="F-box_AtFBW1-like"/>
    <property type="match status" value="1"/>
</dbReference>
<keyword evidence="3" id="KW-1185">Reference proteome</keyword>
<dbReference type="SMART" id="SM00256">
    <property type="entry name" value="FBOX"/>
    <property type="match status" value="1"/>
</dbReference>
<dbReference type="InterPro" id="IPR001810">
    <property type="entry name" value="F-box_dom"/>
</dbReference>
<dbReference type="PROSITE" id="PS50181">
    <property type="entry name" value="FBOX"/>
    <property type="match status" value="1"/>
</dbReference>
<evidence type="ECO:0000259" key="1">
    <source>
        <dbReference type="PROSITE" id="PS50181"/>
    </source>
</evidence>
<proteinExistence type="predicted"/>
<dbReference type="Gene3D" id="1.20.1280.50">
    <property type="match status" value="1"/>
</dbReference>
<feature type="domain" description="F-box" evidence="1">
    <location>
        <begin position="21"/>
        <end position="71"/>
    </location>
</feature>
<feature type="non-terminal residue" evidence="2">
    <location>
        <position position="367"/>
    </location>
</feature>
<accession>A0AAV0LCE3</accession>
<dbReference type="PANTHER" id="PTHR31672">
    <property type="entry name" value="BNACNNG10540D PROTEIN"/>
    <property type="match status" value="1"/>
</dbReference>
<dbReference type="Proteomes" id="UP001154282">
    <property type="component" value="Unassembled WGS sequence"/>
</dbReference>
<dbReference type="Pfam" id="PF12937">
    <property type="entry name" value="F-box-like"/>
    <property type="match status" value="1"/>
</dbReference>
<gene>
    <name evidence="2" type="ORF">LITE_LOCUS23014</name>
</gene>
<dbReference type="EMBL" id="CAMGYJ010000006">
    <property type="protein sequence ID" value="CAI0431449.1"/>
    <property type="molecule type" value="Genomic_DNA"/>
</dbReference>
<dbReference type="Pfam" id="PF07734">
    <property type="entry name" value="FBA_1"/>
    <property type="match status" value="1"/>
</dbReference>
<dbReference type="InterPro" id="IPR017451">
    <property type="entry name" value="F-box-assoc_interact_dom"/>
</dbReference>
<comment type="caution">
    <text evidence="2">The sequence shown here is derived from an EMBL/GenBank/DDBJ whole genome shotgun (WGS) entry which is preliminary data.</text>
</comment>
<name>A0AAV0LCE3_9ROSI</name>
<dbReference type="InterPro" id="IPR036047">
    <property type="entry name" value="F-box-like_dom_sf"/>
</dbReference>
<dbReference type="SUPFAM" id="SSF81383">
    <property type="entry name" value="F-box domain"/>
    <property type="match status" value="1"/>
</dbReference>
<sequence length="367" mass="41705">MELEREGIKGEEKGMCLSVVVNKAYELEEDILVEILSRLPVKILFKLKLVCRRWNAMISSPYLASLHLQNYTNGPAGDASRSLIIYESEIRNYPFLYAEQLYPDAADASQIRLLEIPLPVITGPCNGIFLLGSLIRCYFYLWNPATGTFRDIPSPRYRRANPMQDFDFQDCYSCGLGLDKTANDLKIVLIRHFTHPISSHFTGSSSYSSPEFPSQVSVYTLGTDSWRELEDFTQEVDTLDYNDSCRYLNGFVFWLCSSPVAALAFDLGTDVFRVINDPVSVPSVECFDIPPKRLSLYGNSVALFIIQDGGGGYDMWLLSEDWCWVKYLAITPFVPKDMMVVGNWGENQLILASRVQEPENFEFILEN</sequence>
<evidence type="ECO:0000313" key="2">
    <source>
        <dbReference type="EMBL" id="CAI0431449.1"/>
    </source>
</evidence>
<evidence type="ECO:0000313" key="3">
    <source>
        <dbReference type="Proteomes" id="UP001154282"/>
    </source>
</evidence>